<organism evidence="1 2">
    <name type="scientific">Hyphomonas hirschiana VP5</name>
    <dbReference type="NCBI Taxonomy" id="1280951"/>
    <lineage>
        <taxon>Bacteria</taxon>
        <taxon>Pseudomonadati</taxon>
        <taxon>Pseudomonadota</taxon>
        <taxon>Alphaproteobacteria</taxon>
        <taxon>Hyphomonadales</taxon>
        <taxon>Hyphomonadaceae</taxon>
        <taxon>Hyphomonas</taxon>
    </lineage>
</organism>
<gene>
    <name evidence="1" type="ORF">HHI_06414</name>
</gene>
<name>A0A059FXE9_9PROT</name>
<sequence>MTESLLPLVYEDVISIRTIVEQAYDARLAGLEENSD</sequence>
<keyword evidence="2" id="KW-1185">Reference proteome</keyword>
<evidence type="ECO:0000313" key="2">
    <source>
        <dbReference type="Proteomes" id="UP000025061"/>
    </source>
</evidence>
<dbReference type="Proteomes" id="UP000025061">
    <property type="component" value="Unassembled WGS sequence"/>
</dbReference>
<dbReference type="EMBL" id="ARYI01000004">
    <property type="protein sequence ID" value="KCZ95282.1"/>
    <property type="molecule type" value="Genomic_DNA"/>
</dbReference>
<evidence type="ECO:0000313" key="1">
    <source>
        <dbReference type="EMBL" id="KCZ95282.1"/>
    </source>
</evidence>
<protein>
    <submittedName>
        <fullName evidence="1">Uncharacterized protein</fullName>
    </submittedName>
</protein>
<comment type="caution">
    <text evidence="1">The sequence shown here is derived from an EMBL/GenBank/DDBJ whole genome shotgun (WGS) entry which is preliminary data.</text>
</comment>
<reference evidence="1 2" key="1">
    <citation type="submission" date="2013-04" db="EMBL/GenBank/DDBJ databases">
        <title>Hyphomonas hirschiana VP5 Genome Sequencing.</title>
        <authorList>
            <person name="Lai Q."/>
            <person name="Shao Z."/>
        </authorList>
    </citation>
    <scope>NUCLEOTIDE SEQUENCE [LARGE SCALE GENOMIC DNA]</scope>
    <source>
        <strain evidence="1 2">VP5</strain>
    </source>
</reference>
<proteinExistence type="predicted"/>
<accession>A0A059FXE9</accession>
<dbReference type="AlphaFoldDB" id="A0A059FXE9"/>